<dbReference type="EMBL" id="VLLB01000006">
    <property type="protein sequence ID" value="TWI63657.1"/>
    <property type="molecule type" value="Genomic_DNA"/>
</dbReference>
<organism evidence="1 2">
    <name type="scientific">Pseudoduganella lurida</name>
    <dbReference type="NCBI Taxonomy" id="1036180"/>
    <lineage>
        <taxon>Bacteria</taxon>
        <taxon>Pseudomonadati</taxon>
        <taxon>Pseudomonadota</taxon>
        <taxon>Betaproteobacteria</taxon>
        <taxon>Burkholderiales</taxon>
        <taxon>Oxalobacteraceae</taxon>
        <taxon>Telluria group</taxon>
        <taxon>Pseudoduganella</taxon>
    </lineage>
</organism>
<comment type="caution">
    <text evidence="1">The sequence shown here is derived from an EMBL/GenBank/DDBJ whole genome shotgun (WGS) entry which is preliminary data.</text>
</comment>
<gene>
    <name evidence="1" type="ORF">IP91_03629</name>
</gene>
<protein>
    <submittedName>
        <fullName evidence="1">Uncharacterized protein DUF3225</fullName>
    </submittedName>
</protein>
<dbReference type="OrthoDB" id="9791198at2"/>
<evidence type="ECO:0000313" key="2">
    <source>
        <dbReference type="Proteomes" id="UP000318431"/>
    </source>
</evidence>
<dbReference type="AlphaFoldDB" id="A0A562R3L8"/>
<keyword evidence="2" id="KW-1185">Reference proteome</keyword>
<dbReference type="Gene3D" id="3.10.450.50">
    <property type="match status" value="1"/>
</dbReference>
<dbReference type="InterPro" id="IPR032710">
    <property type="entry name" value="NTF2-like_dom_sf"/>
</dbReference>
<name>A0A562R3L8_9BURK</name>
<dbReference type="NCBIfam" id="NF033625">
    <property type="entry name" value="HpxZ"/>
    <property type="match status" value="1"/>
</dbReference>
<reference evidence="1 2" key="1">
    <citation type="journal article" date="2015" name="Stand. Genomic Sci.">
        <title>Genomic Encyclopedia of Bacterial and Archaeal Type Strains, Phase III: the genomes of soil and plant-associated and newly described type strains.</title>
        <authorList>
            <person name="Whitman W.B."/>
            <person name="Woyke T."/>
            <person name="Klenk H.P."/>
            <person name="Zhou Y."/>
            <person name="Lilburn T.G."/>
            <person name="Beck B.J."/>
            <person name="De Vos P."/>
            <person name="Vandamme P."/>
            <person name="Eisen J.A."/>
            <person name="Garrity G."/>
            <person name="Hugenholtz P."/>
            <person name="Kyrpides N.C."/>
        </authorList>
    </citation>
    <scope>NUCLEOTIDE SEQUENCE [LARGE SCALE GENOMIC DNA]</scope>
    <source>
        <strain evidence="1 2">CGMCC 1.10822</strain>
    </source>
</reference>
<dbReference type="Pfam" id="PF11533">
    <property type="entry name" value="AtzH-like"/>
    <property type="match status" value="1"/>
</dbReference>
<dbReference type="RefSeq" id="WP_145650508.1">
    <property type="nucleotide sequence ID" value="NZ_VLLB01000006.1"/>
</dbReference>
<evidence type="ECO:0000313" key="1">
    <source>
        <dbReference type="EMBL" id="TWI63657.1"/>
    </source>
</evidence>
<dbReference type="SUPFAM" id="SSF54427">
    <property type="entry name" value="NTF2-like"/>
    <property type="match status" value="1"/>
</dbReference>
<dbReference type="Proteomes" id="UP000318431">
    <property type="component" value="Unassembled WGS sequence"/>
</dbReference>
<dbReference type="InterPro" id="IPR024507">
    <property type="entry name" value="AtzH-like"/>
</dbReference>
<sequence>MDINKAAVVAEIDRLFDDYEAALLRNDLAALDRYFWESPATVRYGVVENLYGAADIRAHRQRQWTPVHPERRITRRVTTTFGADMGTVSIEFSAPDTPRIGRQMQTWVRFPEGWRIVAAHVSIP</sequence>
<accession>A0A562R3L8</accession>
<proteinExistence type="predicted"/>